<dbReference type="InterPro" id="IPR004241">
    <property type="entry name" value="Atg8-like"/>
</dbReference>
<sequence>MCWHSAELCRASGTPGAHTDTGYALQCPHCALQCAGKGFCGNSAIAGKTDTRTIYALMPENQQLKSEDFDMLKYTGVTSAARGKFSTDLNAQSNETSAENHSLQRGFSLTHADQGDKAFISRMSNPLKVTEEPEAQILKPDLEIPHEAKITSIPLSSLPSKLQQLLSVTAKNVSEVRQVTETESVICIWPLIKVEEASRSFWNNFSKYLLPSSQNFSRHCSSPNITEDVKCSQITSEKKGGPARKTARSYPLLVKSCNVVVSDILKSLINRKNKDYKVMLPLSSTSPIEEQLEIPLFKGNALMIYNGQVYFLYVVNHEHLPLEEREIAYPHVLQMKTEVWIITCRSIRKLTSQVPHSLLSREDAVKQNMKCLTPCATPTHQEKTSNETHSSSHEMTTISQPKNRTLFTGKRQQFLHKMVSQFKDDLQKTNEEAPPQDKDKELRKKFGITKEGRLLLNRLSTSEFKKYTGKAPAHKRKVIVERYHKEKYLPLLDKTKFLVPEELTMTQFITIIRSRMALTATQAFYLLVNNKSLASMSLTMAEVYRDYKDEDGFVYMTYASQEMFGCYLPTAQGKTMECFQKT</sequence>
<proteinExistence type="inferred from homology"/>
<evidence type="ECO:0000256" key="2">
    <source>
        <dbReference type="ARBA" id="ARBA00007293"/>
    </source>
</evidence>
<reference evidence="7" key="1">
    <citation type="submission" date="2019-10" db="EMBL/GenBank/DDBJ databases">
        <authorList>
            <person name="Soares A.E.R."/>
            <person name="Aleixo A."/>
            <person name="Schneider P."/>
            <person name="Miyaki C.Y."/>
            <person name="Schneider M.P."/>
            <person name="Mello C."/>
            <person name="Vasconcelos A.T.R."/>
        </authorList>
    </citation>
    <scope>NUCLEOTIDE SEQUENCE</scope>
    <source>
        <tissue evidence="7">Muscle</tissue>
    </source>
</reference>
<dbReference type="SUPFAM" id="SSF54236">
    <property type="entry name" value="Ubiquitin-like"/>
    <property type="match status" value="1"/>
</dbReference>
<evidence type="ECO:0000256" key="1">
    <source>
        <dbReference type="ARBA" id="ARBA00004370"/>
    </source>
</evidence>
<feature type="region of interest" description="Disordered" evidence="6">
    <location>
        <begin position="376"/>
        <end position="399"/>
    </location>
</feature>
<organism evidence="7 8">
    <name type="scientific">Willisornis vidua</name>
    <name type="common">Xingu scale-backed antbird</name>
    <dbReference type="NCBI Taxonomy" id="1566151"/>
    <lineage>
        <taxon>Eukaryota</taxon>
        <taxon>Metazoa</taxon>
        <taxon>Chordata</taxon>
        <taxon>Craniata</taxon>
        <taxon>Vertebrata</taxon>
        <taxon>Euteleostomi</taxon>
        <taxon>Archelosauria</taxon>
        <taxon>Archosauria</taxon>
        <taxon>Dinosauria</taxon>
        <taxon>Saurischia</taxon>
        <taxon>Theropoda</taxon>
        <taxon>Coelurosauria</taxon>
        <taxon>Aves</taxon>
        <taxon>Neognathae</taxon>
        <taxon>Neoaves</taxon>
        <taxon>Telluraves</taxon>
        <taxon>Australaves</taxon>
        <taxon>Passeriformes</taxon>
        <taxon>Thamnophilidae</taxon>
        <taxon>Willisornis</taxon>
    </lineage>
</organism>
<evidence type="ECO:0000256" key="3">
    <source>
        <dbReference type="ARBA" id="ARBA00023136"/>
    </source>
</evidence>
<keyword evidence="8" id="KW-1185">Reference proteome</keyword>
<dbReference type="Gene3D" id="3.10.20.90">
    <property type="entry name" value="Phosphatidylinositol 3-kinase Catalytic Subunit, Chain A, domain 1"/>
    <property type="match status" value="1"/>
</dbReference>
<feature type="compositionally biased region" description="Basic and acidic residues" evidence="6">
    <location>
        <begin position="380"/>
        <end position="392"/>
    </location>
</feature>
<keyword evidence="4" id="KW-0449">Lipoprotein</keyword>
<keyword evidence="5" id="KW-0072">Autophagy</keyword>
<evidence type="ECO:0000313" key="8">
    <source>
        <dbReference type="Proteomes" id="UP001145742"/>
    </source>
</evidence>
<keyword evidence="3" id="KW-0472">Membrane</keyword>
<name>A0ABQ9CRG3_9PASS</name>
<evidence type="ECO:0000256" key="5">
    <source>
        <dbReference type="RuleBase" id="RU004384"/>
    </source>
</evidence>
<dbReference type="EMBL" id="WHWB01034616">
    <property type="protein sequence ID" value="KAJ7407260.1"/>
    <property type="molecule type" value="Genomic_DNA"/>
</dbReference>
<evidence type="ECO:0000256" key="6">
    <source>
        <dbReference type="SAM" id="MobiDB-lite"/>
    </source>
</evidence>
<dbReference type="InterPro" id="IPR026191">
    <property type="entry name" value="LRIF1"/>
</dbReference>
<dbReference type="Proteomes" id="UP001145742">
    <property type="component" value="Unassembled WGS sequence"/>
</dbReference>
<comment type="subcellular location">
    <subcellularLocation>
        <location evidence="1">Membrane</location>
    </subcellularLocation>
</comment>
<accession>A0ABQ9CRG3</accession>
<dbReference type="Pfam" id="PF15741">
    <property type="entry name" value="LRIF1"/>
    <property type="match status" value="1"/>
</dbReference>
<dbReference type="InterPro" id="IPR029071">
    <property type="entry name" value="Ubiquitin-like_domsf"/>
</dbReference>
<comment type="similarity">
    <text evidence="2 5">Belongs to the ATG8 family.</text>
</comment>
<evidence type="ECO:0000256" key="4">
    <source>
        <dbReference type="ARBA" id="ARBA00023288"/>
    </source>
</evidence>
<dbReference type="PANTHER" id="PTHR10969">
    <property type="entry name" value="MICROTUBULE-ASSOCIATED PROTEINS 1A/1B LIGHT CHAIN 3-RELATED"/>
    <property type="match status" value="1"/>
</dbReference>
<comment type="caution">
    <text evidence="7">The sequence shown here is derived from an EMBL/GenBank/DDBJ whole genome shotgun (WGS) entry which is preliminary data.</text>
</comment>
<gene>
    <name evidence="7" type="ORF">WISP_127680</name>
</gene>
<dbReference type="Pfam" id="PF02991">
    <property type="entry name" value="ATG8"/>
    <property type="match status" value="1"/>
</dbReference>
<evidence type="ECO:0000313" key="7">
    <source>
        <dbReference type="EMBL" id="KAJ7407260.1"/>
    </source>
</evidence>
<protein>
    <submittedName>
        <fullName evidence="7">Ligand-dependent nuclear receptor-interacting factor 1-like protein</fullName>
    </submittedName>
</protein>